<accession>A0ABW4P9R4</accession>
<evidence type="ECO:0000256" key="1">
    <source>
        <dbReference type="SAM" id="Phobius"/>
    </source>
</evidence>
<dbReference type="RefSeq" id="WP_378487720.1">
    <property type="nucleotide sequence ID" value="NZ_JBHUFB010000020.1"/>
</dbReference>
<protein>
    <submittedName>
        <fullName evidence="2">DUF1109 domain-containing protein</fullName>
    </submittedName>
</protein>
<organism evidence="2 3">
    <name type="scientific">Rhodococcus gannanensis</name>
    <dbReference type="NCBI Taxonomy" id="1960308"/>
    <lineage>
        <taxon>Bacteria</taxon>
        <taxon>Bacillati</taxon>
        <taxon>Actinomycetota</taxon>
        <taxon>Actinomycetes</taxon>
        <taxon>Mycobacteriales</taxon>
        <taxon>Nocardiaceae</taxon>
        <taxon>Rhodococcus</taxon>
    </lineage>
</organism>
<evidence type="ECO:0000313" key="2">
    <source>
        <dbReference type="EMBL" id="MFD1815287.1"/>
    </source>
</evidence>
<sequence>MIATLTVILSTGLVFAVVDWWPGRGRGVDAFTNSAVALALVVLLLVVGLVWAIKTLYIVGRDRRWSWWIAPAPIAVAVAAALILLIPTPSFESSRGDFDAAARTLLSSSQPHAFDVQVGHYAISRIQRGDNGAVYFYDSEQVFLTVSGGWVYSPAGPPPREAGIETIESEHIDGPWYEFTSVWRD</sequence>
<comment type="caution">
    <text evidence="2">The sequence shown here is derived from an EMBL/GenBank/DDBJ whole genome shotgun (WGS) entry which is preliminary data.</text>
</comment>
<evidence type="ECO:0000313" key="3">
    <source>
        <dbReference type="Proteomes" id="UP001597286"/>
    </source>
</evidence>
<keyword evidence="1" id="KW-1133">Transmembrane helix</keyword>
<feature type="transmembrane region" description="Helical" evidence="1">
    <location>
        <begin position="65"/>
        <end position="86"/>
    </location>
</feature>
<dbReference type="Proteomes" id="UP001597286">
    <property type="component" value="Unassembled WGS sequence"/>
</dbReference>
<feature type="transmembrane region" description="Helical" evidence="1">
    <location>
        <begin position="32"/>
        <end position="53"/>
    </location>
</feature>
<name>A0ABW4P9R4_9NOCA</name>
<keyword evidence="1" id="KW-0472">Membrane</keyword>
<keyword evidence="1" id="KW-0812">Transmembrane</keyword>
<gene>
    <name evidence="2" type="ORF">ACFSJG_23960</name>
</gene>
<reference evidence="3" key="1">
    <citation type="journal article" date="2019" name="Int. J. Syst. Evol. Microbiol.">
        <title>The Global Catalogue of Microorganisms (GCM) 10K type strain sequencing project: providing services to taxonomists for standard genome sequencing and annotation.</title>
        <authorList>
            <consortium name="The Broad Institute Genomics Platform"/>
            <consortium name="The Broad Institute Genome Sequencing Center for Infectious Disease"/>
            <person name="Wu L."/>
            <person name="Ma J."/>
        </authorList>
    </citation>
    <scope>NUCLEOTIDE SEQUENCE [LARGE SCALE GENOMIC DNA]</scope>
    <source>
        <strain evidence="3">DT72</strain>
    </source>
</reference>
<keyword evidence="3" id="KW-1185">Reference proteome</keyword>
<proteinExistence type="predicted"/>
<dbReference type="EMBL" id="JBHUFB010000020">
    <property type="protein sequence ID" value="MFD1815287.1"/>
    <property type="molecule type" value="Genomic_DNA"/>
</dbReference>